<feature type="transmembrane region" description="Helical" evidence="7">
    <location>
        <begin position="38"/>
        <end position="59"/>
    </location>
</feature>
<feature type="domain" description="Glycine transporter" evidence="8">
    <location>
        <begin position="14"/>
        <end position="87"/>
    </location>
</feature>
<feature type="transmembrane region" description="Helical" evidence="7">
    <location>
        <begin position="153"/>
        <end position="175"/>
    </location>
</feature>
<name>A0A231H5B5_9NOCA</name>
<evidence type="ECO:0000313" key="9">
    <source>
        <dbReference type="EMBL" id="OXR44040.1"/>
    </source>
</evidence>
<dbReference type="Pfam" id="PF03458">
    <property type="entry name" value="Gly_transporter"/>
    <property type="match status" value="2"/>
</dbReference>
<evidence type="ECO:0000259" key="8">
    <source>
        <dbReference type="Pfam" id="PF03458"/>
    </source>
</evidence>
<evidence type="ECO:0000256" key="3">
    <source>
        <dbReference type="ARBA" id="ARBA00022475"/>
    </source>
</evidence>
<evidence type="ECO:0000256" key="7">
    <source>
        <dbReference type="SAM" id="Phobius"/>
    </source>
</evidence>
<keyword evidence="5 7" id="KW-1133">Transmembrane helix</keyword>
<feature type="transmembrane region" description="Helical" evidence="7">
    <location>
        <begin position="121"/>
        <end position="141"/>
    </location>
</feature>
<organism evidence="9 10">
    <name type="scientific">Nocardia cerradoensis</name>
    <dbReference type="NCBI Taxonomy" id="85688"/>
    <lineage>
        <taxon>Bacteria</taxon>
        <taxon>Bacillati</taxon>
        <taxon>Actinomycetota</taxon>
        <taxon>Actinomycetes</taxon>
        <taxon>Mycobacteriales</taxon>
        <taxon>Nocardiaceae</taxon>
        <taxon>Nocardia</taxon>
    </lineage>
</organism>
<feature type="transmembrane region" description="Helical" evidence="7">
    <location>
        <begin position="181"/>
        <end position="199"/>
    </location>
</feature>
<gene>
    <name evidence="9" type="ORF">B7C42_03596</name>
</gene>
<reference evidence="9 10" key="1">
    <citation type="submission" date="2017-07" db="EMBL/GenBank/DDBJ databases">
        <title>First draft Genome Sequence of Nocardia cerradoensis isolated from human infection.</title>
        <authorList>
            <person name="Carrasco G."/>
        </authorList>
    </citation>
    <scope>NUCLEOTIDE SEQUENCE [LARGE SCALE GENOMIC DNA]</scope>
    <source>
        <strain evidence="9 10">CNM20130759</strain>
    </source>
</reference>
<evidence type="ECO:0000313" key="10">
    <source>
        <dbReference type="Proteomes" id="UP000215506"/>
    </source>
</evidence>
<comment type="similarity">
    <text evidence="2">Belongs to the UPF0126 family.</text>
</comment>
<keyword evidence="10" id="KW-1185">Reference proteome</keyword>
<evidence type="ECO:0000256" key="6">
    <source>
        <dbReference type="ARBA" id="ARBA00023136"/>
    </source>
</evidence>
<feature type="transmembrane region" description="Helical" evidence="7">
    <location>
        <begin position="71"/>
        <end position="90"/>
    </location>
</feature>
<comment type="caution">
    <text evidence="9">The sequence shown here is derived from an EMBL/GenBank/DDBJ whole genome shotgun (WGS) entry which is preliminary data.</text>
</comment>
<sequence length="222" mass="23596">MAAVSDTVPELLRALDLTGVFANAMLGGAVARTFRFDPIGFAVLATASGLGGGIIRDTLLQRGTPVALVDYTYLLTALIGALIAFVFRFEGRLWDRLFPWVDSLALGCWAAVGAQKTLEVGLGWLPAVLLGTTTAVGGGVVRDIAVGRVPTIFGGNTLYATCALLASATLVIIWYSGHVTAGSIAATVVGAGLCLLARWRGWMLPEQMSWPDRLRYGRRKER</sequence>
<comment type="subcellular location">
    <subcellularLocation>
        <location evidence="1">Cell membrane</location>
        <topology evidence="1">Multi-pass membrane protein</topology>
    </subcellularLocation>
</comment>
<keyword evidence="4 7" id="KW-0812">Transmembrane</keyword>
<evidence type="ECO:0000256" key="2">
    <source>
        <dbReference type="ARBA" id="ARBA00008193"/>
    </source>
</evidence>
<feature type="domain" description="Glycine transporter" evidence="8">
    <location>
        <begin position="100"/>
        <end position="174"/>
    </location>
</feature>
<dbReference type="Proteomes" id="UP000215506">
    <property type="component" value="Unassembled WGS sequence"/>
</dbReference>
<dbReference type="PANTHER" id="PTHR30506:SF3">
    <property type="entry name" value="UPF0126 INNER MEMBRANE PROTEIN YADS-RELATED"/>
    <property type="match status" value="1"/>
</dbReference>
<keyword evidence="3" id="KW-1003">Cell membrane</keyword>
<accession>A0A231H5B5</accession>
<dbReference type="EMBL" id="NGAF01000007">
    <property type="protein sequence ID" value="OXR44040.1"/>
    <property type="molecule type" value="Genomic_DNA"/>
</dbReference>
<dbReference type="PANTHER" id="PTHR30506">
    <property type="entry name" value="INNER MEMBRANE PROTEIN"/>
    <property type="match status" value="1"/>
</dbReference>
<evidence type="ECO:0000256" key="1">
    <source>
        <dbReference type="ARBA" id="ARBA00004651"/>
    </source>
</evidence>
<keyword evidence="6 7" id="KW-0472">Membrane</keyword>
<protein>
    <recommendedName>
        <fullName evidence="8">Glycine transporter domain-containing protein</fullName>
    </recommendedName>
</protein>
<evidence type="ECO:0000256" key="4">
    <source>
        <dbReference type="ARBA" id="ARBA00022692"/>
    </source>
</evidence>
<dbReference type="InterPro" id="IPR005115">
    <property type="entry name" value="Gly_transporter"/>
</dbReference>
<dbReference type="RefSeq" id="WP_094026097.1">
    <property type="nucleotide sequence ID" value="NZ_NGAF01000007.1"/>
</dbReference>
<dbReference type="GO" id="GO:0005886">
    <property type="term" value="C:plasma membrane"/>
    <property type="evidence" value="ECO:0007669"/>
    <property type="project" value="UniProtKB-SubCell"/>
</dbReference>
<dbReference type="AlphaFoldDB" id="A0A231H5B5"/>
<proteinExistence type="inferred from homology"/>
<evidence type="ECO:0000256" key="5">
    <source>
        <dbReference type="ARBA" id="ARBA00022989"/>
    </source>
</evidence>